<dbReference type="InterPro" id="IPR005149">
    <property type="entry name" value="Tscrpt_reg_PadR_N"/>
</dbReference>
<dbReference type="Proteomes" id="UP000037558">
    <property type="component" value="Unassembled WGS sequence"/>
</dbReference>
<dbReference type="OrthoDB" id="9814826at2"/>
<dbReference type="AlphaFoldDB" id="A0A0M0LHZ8"/>
<evidence type="ECO:0000313" key="2">
    <source>
        <dbReference type="EMBL" id="KOO50684.1"/>
    </source>
</evidence>
<dbReference type="InterPro" id="IPR052509">
    <property type="entry name" value="Metal_resp_DNA-bind_regulator"/>
</dbReference>
<dbReference type="EMBL" id="LILC01000002">
    <property type="protein sequence ID" value="KOO50684.1"/>
    <property type="molecule type" value="Genomic_DNA"/>
</dbReference>
<keyword evidence="3" id="KW-1185">Reference proteome</keyword>
<protein>
    <submittedName>
        <fullName evidence="2">PadR family transcriptional regulator</fullName>
    </submittedName>
</protein>
<dbReference type="PATRIC" id="fig|284581.3.peg.832"/>
<comment type="caution">
    <text evidence="2">The sequence shown here is derived from an EMBL/GenBank/DDBJ whole genome shotgun (WGS) entry which is preliminary data.</text>
</comment>
<organism evidence="2 3">
    <name type="scientific">Priestia koreensis</name>
    <dbReference type="NCBI Taxonomy" id="284581"/>
    <lineage>
        <taxon>Bacteria</taxon>
        <taxon>Bacillati</taxon>
        <taxon>Bacillota</taxon>
        <taxon>Bacilli</taxon>
        <taxon>Bacillales</taxon>
        <taxon>Bacillaceae</taxon>
        <taxon>Priestia</taxon>
    </lineage>
</organism>
<gene>
    <name evidence="2" type="ORF">AMD01_02775</name>
</gene>
<name>A0A0M0LHZ8_9BACI</name>
<dbReference type="SUPFAM" id="SSF46785">
    <property type="entry name" value="Winged helix' DNA-binding domain"/>
    <property type="match status" value="1"/>
</dbReference>
<accession>A0A0M0LHZ8</accession>
<dbReference type="Pfam" id="PF03551">
    <property type="entry name" value="PadR"/>
    <property type="match status" value="1"/>
</dbReference>
<reference evidence="3" key="1">
    <citation type="submission" date="2015-08" db="EMBL/GenBank/DDBJ databases">
        <title>Fjat-14210 dsm16467.</title>
        <authorList>
            <person name="Liu B."/>
            <person name="Wang J."/>
            <person name="Zhu Y."/>
            <person name="Liu G."/>
            <person name="Chen Q."/>
            <person name="Chen Z."/>
            <person name="Lan J."/>
            <person name="Che J."/>
            <person name="Ge C."/>
            <person name="Shi H."/>
            <person name="Pan Z."/>
            <person name="Liu X."/>
        </authorList>
    </citation>
    <scope>NUCLEOTIDE SEQUENCE [LARGE SCALE GENOMIC DNA]</scope>
    <source>
        <strain evidence="3">DSM 16467</strain>
    </source>
</reference>
<dbReference type="PANTHER" id="PTHR33169">
    <property type="entry name" value="PADR-FAMILY TRANSCRIPTIONAL REGULATOR"/>
    <property type="match status" value="1"/>
</dbReference>
<dbReference type="PANTHER" id="PTHR33169:SF13">
    <property type="entry name" value="PADR-FAMILY TRANSCRIPTIONAL REGULATOR"/>
    <property type="match status" value="1"/>
</dbReference>
<dbReference type="RefSeq" id="WP_053399853.1">
    <property type="nucleotide sequence ID" value="NZ_JAMAUM010000002.1"/>
</dbReference>
<dbReference type="Gene3D" id="1.10.10.10">
    <property type="entry name" value="Winged helix-like DNA-binding domain superfamily/Winged helix DNA-binding domain"/>
    <property type="match status" value="1"/>
</dbReference>
<evidence type="ECO:0000313" key="3">
    <source>
        <dbReference type="Proteomes" id="UP000037558"/>
    </source>
</evidence>
<feature type="domain" description="Transcription regulator PadR N-terminal" evidence="1">
    <location>
        <begin position="26"/>
        <end position="88"/>
    </location>
</feature>
<dbReference type="STRING" id="284581.AMD01_02775"/>
<dbReference type="InterPro" id="IPR036390">
    <property type="entry name" value="WH_DNA-bd_sf"/>
</dbReference>
<dbReference type="InterPro" id="IPR036388">
    <property type="entry name" value="WH-like_DNA-bd_sf"/>
</dbReference>
<evidence type="ECO:0000259" key="1">
    <source>
        <dbReference type="Pfam" id="PF03551"/>
    </source>
</evidence>
<proteinExistence type="predicted"/>
<sequence length="113" mass="12872">MKKKRTVDDHLPLTHTTYYILLALGSSLHGYGIMQKVEEMSKGTVRLGPGTLYGALSKLEKDGLIVKVDVQERKKNYQLTVLGNRVIQAEYERLHELVERSKPYVEKLGEDLT</sequence>